<protein>
    <recommendedName>
        <fullName evidence="2">Glycosyltransferase 2-like domain-containing protein</fullName>
    </recommendedName>
</protein>
<dbReference type="EMBL" id="LAZR01023205">
    <property type="protein sequence ID" value="KKL79319.1"/>
    <property type="molecule type" value="Genomic_DNA"/>
</dbReference>
<accession>A0A0F9EZ42</accession>
<name>A0A0F9EZ42_9ZZZZ</name>
<proteinExistence type="predicted"/>
<comment type="caution">
    <text evidence="1">The sequence shown here is derived from an EMBL/GenBank/DDBJ whole genome shotgun (WGS) entry which is preliminary data.</text>
</comment>
<reference evidence="1" key="1">
    <citation type="journal article" date="2015" name="Nature">
        <title>Complex archaea that bridge the gap between prokaryotes and eukaryotes.</title>
        <authorList>
            <person name="Spang A."/>
            <person name="Saw J.H."/>
            <person name="Jorgensen S.L."/>
            <person name="Zaremba-Niedzwiedzka K."/>
            <person name="Martijn J."/>
            <person name="Lind A.E."/>
            <person name="van Eijk R."/>
            <person name="Schleper C."/>
            <person name="Guy L."/>
            <person name="Ettema T.J."/>
        </authorList>
    </citation>
    <scope>NUCLEOTIDE SEQUENCE</scope>
</reference>
<sequence length="144" mass="16246">MNVTIAIPTGQRTEQAVEVVRAWQEAGVRVVVFTWDPDTRAALMRERPWAKRLKHELFKSQEATVNKLWLGDRASFGRLQNYMAANTPDWDVLICGADDLWPDKGTDLIGKAAQEVPGAILWAGDGLFNEQPTHPIITRGWYDT</sequence>
<evidence type="ECO:0008006" key="2">
    <source>
        <dbReference type="Google" id="ProtNLM"/>
    </source>
</evidence>
<evidence type="ECO:0000313" key="1">
    <source>
        <dbReference type="EMBL" id="KKL79319.1"/>
    </source>
</evidence>
<dbReference type="AlphaFoldDB" id="A0A0F9EZ42"/>
<gene>
    <name evidence="1" type="ORF">LCGC14_2016040</name>
</gene>
<feature type="non-terminal residue" evidence="1">
    <location>
        <position position="144"/>
    </location>
</feature>
<organism evidence="1">
    <name type="scientific">marine sediment metagenome</name>
    <dbReference type="NCBI Taxonomy" id="412755"/>
    <lineage>
        <taxon>unclassified sequences</taxon>
        <taxon>metagenomes</taxon>
        <taxon>ecological metagenomes</taxon>
    </lineage>
</organism>